<evidence type="ECO:0000313" key="2">
    <source>
        <dbReference type="EMBL" id="PIY61942.1"/>
    </source>
</evidence>
<proteinExistence type="predicted"/>
<comment type="caution">
    <text evidence="2">The sequence shown here is derived from an EMBL/GenBank/DDBJ whole genome shotgun (WGS) entry which is preliminary data.</text>
</comment>
<accession>A0A2M7Q9X1</accession>
<protein>
    <recommendedName>
        <fullName evidence="1">CxxC-x17-CxxC domain-containing protein</fullName>
    </recommendedName>
</protein>
<dbReference type="Proteomes" id="UP000230973">
    <property type="component" value="Unassembled WGS sequence"/>
</dbReference>
<feature type="domain" description="CxxC-x17-CxxC" evidence="1">
    <location>
        <begin position="24"/>
        <end position="55"/>
    </location>
</feature>
<dbReference type="Pfam" id="PF23477">
    <property type="entry name" value="zf_Tbcl_2"/>
    <property type="match status" value="1"/>
</dbReference>
<dbReference type="NCBIfam" id="TIGR04272">
    <property type="entry name" value="cxxc_cxxc_Mbark"/>
    <property type="match status" value="1"/>
</dbReference>
<dbReference type="AlphaFoldDB" id="A0A2M7Q9X1"/>
<evidence type="ECO:0000313" key="3">
    <source>
        <dbReference type="Proteomes" id="UP000230973"/>
    </source>
</evidence>
<gene>
    <name evidence="2" type="ORF">COY93_04325</name>
</gene>
<evidence type="ECO:0000259" key="1">
    <source>
        <dbReference type="Pfam" id="PF23477"/>
    </source>
</evidence>
<dbReference type="EMBL" id="PFLC01000058">
    <property type="protein sequence ID" value="PIY61942.1"/>
    <property type="molecule type" value="Genomic_DNA"/>
</dbReference>
<organism evidence="2 3">
    <name type="scientific">Candidatus Uhrbacteria bacterium CG_4_10_14_0_8_um_filter_58_22</name>
    <dbReference type="NCBI Taxonomy" id="1975029"/>
    <lineage>
        <taxon>Bacteria</taxon>
        <taxon>Candidatus Uhriibacteriota</taxon>
    </lineage>
</organism>
<dbReference type="InterPro" id="IPR026363">
    <property type="entry name" value="CxxC-x17-CxxC_dom"/>
</dbReference>
<sequence length="61" mass="7077">MDDFQMGGARAPRQMFDVSSLGLKCAECGNDIKELPFEPNQDRPVYCRDCNRNRRPARPRF</sequence>
<reference evidence="3" key="1">
    <citation type="submission" date="2017-09" db="EMBL/GenBank/DDBJ databases">
        <title>Depth-based differentiation of microbial function through sediment-hosted aquifers and enrichment of novel symbionts in the deep terrestrial subsurface.</title>
        <authorList>
            <person name="Probst A.J."/>
            <person name="Ladd B."/>
            <person name="Jarett J.K."/>
            <person name="Geller-Mcgrath D.E."/>
            <person name="Sieber C.M.K."/>
            <person name="Emerson J.B."/>
            <person name="Anantharaman K."/>
            <person name="Thomas B.C."/>
            <person name="Malmstrom R."/>
            <person name="Stieglmeier M."/>
            <person name="Klingl A."/>
            <person name="Woyke T."/>
            <person name="Ryan C.M."/>
            <person name="Banfield J.F."/>
        </authorList>
    </citation>
    <scope>NUCLEOTIDE SEQUENCE [LARGE SCALE GENOMIC DNA]</scope>
</reference>
<name>A0A2M7Q9X1_9BACT</name>